<keyword evidence="9 23" id="KW-0808">Transferase</keyword>
<dbReference type="InterPro" id="IPR050830">
    <property type="entry name" value="Fungal_FAS"/>
</dbReference>
<dbReference type="FunFam" id="3.90.470.20:FF:000005">
    <property type="entry name" value="Fatty acid synthase alpha subunit FasA"/>
    <property type="match status" value="1"/>
</dbReference>
<evidence type="ECO:0000256" key="14">
    <source>
        <dbReference type="ARBA" id="ARBA00023002"/>
    </source>
</evidence>
<keyword evidence="13" id="KW-0521">NADP</keyword>
<evidence type="ECO:0000256" key="20">
    <source>
        <dbReference type="ARBA" id="ARBA00048508"/>
    </source>
</evidence>
<dbReference type="InterPro" id="IPR008278">
    <property type="entry name" value="4-PPantetheinyl_Trfase_dom"/>
</dbReference>
<evidence type="ECO:0000256" key="18">
    <source>
        <dbReference type="ARBA" id="ARBA00023268"/>
    </source>
</evidence>
<dbReference type="Pfam" id="PF18325">
    <property type="entry name" value="Fas_alpha_ACP"/>
    <property type="match status" value="1"/>
</dbReference>
<dbReference type="CDD" id="cd08950">
    <property type="entry name" value="KR_fFAS_SDR_c_like"/>
    <property type="match status" value="1"/>
</dbReference>
<keyword evidence="17" id="KW-0275">Fatty acid biosynthesis</keyword>
<comment type="catalytic activity">
    <reaction evidence="19">
        <text>acetyl-CoA + n malonyl-CoA + 2n NADPH + 4n H(+) = a long-chain-acyl-CoA + n CoA + n CO2 + 2n NADP(+).</text>
        <dbReference type="EC" id="2.3.1.86"/>
    </reaction>
</comment>
<evidence type="ECO:0000256" key="5">
    <source>
        <dbReference type="ARBA" id="ARBA00014008"/>
    </source>
</evidence>
<organism evidence="30 31">
    <name type="scientific">Aspergillus tanneri</name>
    <dbReference type="NCBI Taxonomy" id="1220188"/>
    <lineage>
        <taxon>Eukaryota</taxon>
        <taxon>Fungi</taxon>
        <taxon>Dikarya</taxon>
        <taxon>Ascomycota</taxon>
        <taxon>Pezizomycotina</taxon>
        <taxon>Eurotiomycetes</taxon>
        <taxon>Eurotiomycetidae</taxon>
        <taxon>Eurotiales</taxon>
        <taxon>Aspergillaceae</taxon>
        <taxon>Aspergillus</taxon>
        <taxon>Aspergillus subgen. Circumdati</taxon>
    </lineage>
</organism>
<dbReference type="GO" id="GO:0042759">
    <property type="term" value="P:long-chain fatty acid biosynthetic process"/>
    <property type="evidence" value="ECO:0007669"/>
    <property type="project" value="UniProtKB-UniRule"/>
</dbReference>
<dbReference type="PANTHER" id="PTHR10982:SF21">
    <property type="entry name" value="FATTY ACID SYNTHASE SUBUNIT BETA"/>
    <property type="match status" value="1"/>
</dbReference>
<dbReference type="InterPro" id="IPR020841">
    <property type="entry name" value="PKS_Beta-ketoAc_synthase_dom"/>
</dbReference>
<dbReference type="FunFam" id="3.90.25.70:FF:000001">
    <property type="entry name" value="Fatty acid synthase subunit alpha"/>
    <property type="match status" value="1"/>
</dbReference>
<dbReference type="GO" id="GO:0008897">
    <property type="term" value="F:holo-[acyl-carrier-protein] synthase activity"/>
    <property type="evidence" value="ECO:0007669"/>
    <property type="project" value="InterPro"/>
</dbReference>
<feature type="compositionally biased region" description="Polar residues" evidence="27">
    <location>
        <begin position="120"/>
        <end position="139"/>
    </location>
</feature>
<dbReference type="GO" id="GO:0004321">
    <property type="term" value="F:fatty-acyl-CoA synthase activity"/>
    <property type="evidence" value="ECO:0007669"/>
    <property type="project" value="UniProtKB-EC"/>
</dbReference>
<evidence type="ECO:0000259" key="29">
    <source>
        <dbReference type="PROSITE" id="PS52004"/>
    </source>
</evidence>
<keyword evidence="15" id="KW-0520">NAD</keyword>
<dbReference type="GO" id="GO:0000287">
    <property type="term" value="F:magnesium ion binding"/>
    <property type="evidence" value="ECO:0007669"/>
    <property type="project" value="InterPro"/>
</dbReference>
<dbReference type="RefSeq" id="XP_033424760.1">
    <property type="nucleotide sequence ID" value="XM_033571445.1"/>
</dbReference>
<dbReference type="EMBL" id="QUQM01000007">
    <property type="protein sequence ID" value="KAA8645399.1"/>
    <property type="molecule type" value="Genomic_DNA"/>
</dbReference>
<sequence>MTLHATINQLNLGESSCDCRRELAYKLFIEILAYQLASPVRWIETQNELFHREPAIRRFIEIGPRNTLATMAKKSASKQHALTEWPRLKFLSYQDHQDEILFRYLESDMPKSSREEILPTTANSSPAPVSTSSAKLSSKQVAVDDTPQDRHAPSADILLSASHIILALTAQKLRRPFDQVSMGKTIRDLSGGKSTLQNELTGDLVAEFGRIPEGAEDMSLTALADALQGSFAGKPGKHMRALVSRLVSSKMPAGFNRGAMQDYLQSRWGLSQTHSIVPICFATTIEPPTRLPNSDAARVYMDELVNRYAAYQGIGFVIASQRTNIGPGSLSVVDSTSLESFKKEQLDFQRKQLDLLTNYLHHTGTIARTGEVELESREPVEKLATLYAEFEDHFLQGIQPLFDLNRARHYDSWWNWAREELIRWMNDVFHGHVDISVSNIDDRLRRMLNRWEPSCTDIITSILATSYSNNSTSHLLSSASNTGAMLNEVLRLASQAQVNDPVFIYTEPPVGPKTIVSSTGRMEYLEVERAIRRYPDVARQGRLSRNDMKMIVPFLHLKTREDEGDWKYDAKVTQMLHATLDAGATTGFTYSGKTALVTGAGPCSIGAKVVQGLLAGGARVIVTTSRTVSSSAPFYQEIYRQYGAKGSSLTLLPMNQASKQDCEALVEHIYSEKSPVGGDLDYIIPFAALPQSGELDTLSGQQEVAFRAMLVNVLRLMGLVRREKERRRIENRPAMTIIPMSCNEGTFGGDGLYAESKLGLKTLLNRFYSETWSTYVTVCGTVMGWTRGTSLMRTSNMVAAEMEKIGVITFTQAEMAFNILALMTPAITGFAEDAPVYADFTGGFGGMWNVKKQIVAARQELSDEINLRNALEEEDARHREVVLGQQPESDDKPKMRRANLRLGFPHLDSHHTLAVKLPYLQGMIDLSRTVVVVGFSELGPWGNARTRWEMEHRGEFTLEGYIEMAWIMGLIKHVDGDLKGGPYVGWVDSETEVPISDSEIPQRYQEHISTHAGLRLISPDKRDNYDPSRKEYLHEVAVEEDLPPLECSQSTAETFKLRHGDDVIIQPTGEGDAYRVLFKKGAILMIPKMAPFSQTVAGRIPGGWDPLRYGIPEEIVQQVDDTTLYALCCVSEAFLTAGIKDPYEIYQHVHVSEVANCIGTGGGPMKAIRNMYRDRFLDRSSVRGDIILEHFLNTTGAWINMLLLSAAGPIKTPVGACATALESLDIGCEAIQSGRCKVAIAGGCDDYSEELAYEFSNIKATADGTEELAKGRLPGEISRPTTSSRSGFAESAGSGSQILMSAELALKMGLPIYGIIAYTQMAGDQIGRSIPAPGKGVLTAARETDDSKRSPFLDFSFRRAHFDEELVELQQQWASGKLARLQKSVDILSEQAGQEMEQAKLVRLREIQHRWANQIRLQDPSISPIRASLASWGLTIDDIGVVSMHGTSTKANEINEGEVINTQMAHLGRRKGNPLLSICQKSLTGHPKAAAGAWQLNGCMQMMRDGIVPGNRNADNVDEHLRSYEHLVYPMESIRTSNIKAAMLTSFGFGQKGAVSIVVAPKYLFACLSAVEYDEYRARVTQRQRYANPEFVRRMLKQALVQVKDQPPWNDPETMRNVYLDPTSRLAEDQSTFSSKSPASSSTTTPTISDNSSEVTGSEDRSTAASSLVQSMIEEVSERSNASPISGVGVDVESIACINTENETFLERNFTSAEQEYCSNAADPRASFAGRWSAKEAVFKSLRTPSRGGGAAMHEIEIVNDRGIPTVTLHGHAKDIASARRIHNIEVTISHSAETVIAVALATGSLQKAELYNAGIEHLDCSPNMLWNKEMQRVMITDFGQARDFSKAEGLDRSA</sequence>
<dbReference type="Gene3D" id="3.90.470.20">
    <property type="entry name" value="4'-phosphopantetheinyl transferase domain"/>
    <property type="match status" value="1"/>
</dbReference>
<dbReference type="Gene3D" id="3.90.25.70">
    <property type="match status" value="1"/>
</dbReference>
<dbReference type="Gene3D" id="3.40.50.720">
    <property type="entry name" value="NAD(P)-binding Rossmann-like Domain"/>
    <property type="match status" value="1"/>
</dbReference>
<evidence type="ECO:0000256" key="19">
    <source>
        <dbReference type="ARBA" id="ARBA00048237"/>
    </source>
</evidence>
<dbReference type="Pfam" id="PF00106">
    <property type="entry name" value="adh_short"/>
    <property type="match status" value="1"/>
</dbReference>
<accession>A0A5M9MLR9</accession>
<dbReference type="EC" id="1.1.1.100" evidence="3"/>
<evidence type="ECO:0000256" key="16">
    <source>
        <dbReference type="ARBA" id="ARBA00023098"/>
    </source>
</evidence>
<keyword evidence="18" id="KW-0511">Multifunctional enzyme</keyword>
<evidence type="ECO:0000256" key="15">
    <source>
        <dbReference type="ARBA" id="ARBA00023027"/>
    </source>
</evidence>
<dbReference type="InterPro" id="IPR040899">
    <property type="entry name" value="Fas_alpha_ACP"/>
</dbReference>
<evidence type="ECO:0000256" key="17">
    <source>
        <dbReference type="ARBA" id="ARBA00023160"/>
    </source>
</evidence>
<dbReference type="SUPFAM" id="SSF56214">
    <property type="entry name" value="4'-phosphopantetheinyl transferase"/>
    <property type="match status" value="1"/>
</dbReference>
<keyword evidence="14" id="KW-0560">Oxidoreductase</keyword>
<dbReference type="Gene3D" id="3.40.47.10">
    <property type="match status" value="1"/>
</dbReference>
<dbReference type="EC" id="2.3.1.41" evidence="4"/>
<dbReference type="InterPro" id="IPR002347">
    <property type="entry name" value="SDR_fam"/>
</dbReference>
<dbReference type="Proteomes" id="UP000324241">
    <property type="component" value="Unassembled WGS sequence"/>
</dbReference>
<comment type="catalytic activity">
    <reaction evidence="21">
        <text>a fatty acyl-[ACP] + malonyl-[ACP] + H(+) = a 3-oxoacyl-[ACP] + holo-[ACP] + CO2</text>
        <dbReference type="Rhea" id="RHEA:22836"/>
        <dbReference type="Rhea" id="RHEA-COMP:9623"/>
        <dbReference type="Rhea" id="RHEA-COMP:9685"/>
        <dbReference type="Rhea" id="RHEA-COMP:9916"/>
        <dbReference type="Rhea" id="RHEA-COMP:14125"/>
        <dbReference type="ChEBI" id="CHEBI:15378"/>
        <dbReference type="ChEBI" id="CHEBI:16526"/>
        <dbReference type="ChEBI" id="CHEBI:64479"/>
        <dbReference type="ChEBI" id="CHEBI:78449"/>
        <dbReference type="ChEBI" id="CHEBI:78776"/>
        <dbReference type="ChEBI" id="CHEBI:138651"/>
        <dbReference type="EC" id="2.3.1.41"/>
    </reaction>
</comment>
<feature type="region of interest" description="Disordered" evidence="27">
    <location>
        <begin position="113"/>
        <end position="139"/>
    </location>
</feature>
<dbReference type="InterPro" id="IPR026025">
    <property type="entry name" value="FAS_alpha_yeast"/>
</dbReference>
<dbReference type="CDD" id="cd00828">
    <property type="entry name" value="elong_cond_enzymes"/>
    <property type="match status" value="1"/>
</dbReference>
<name>A0A5M9MLR9_9EURO</name>
<evidence type="ECO:0000256" key="21">
    <source>
        <dbReference type="ARBA" id="ARBA00049541"/>
    </source>
</evidence>
<dbReference type="Pfam" id="PF00109">
    <property type="entry name" value="ketoacyl-synt"/>
    <property type="match status" value="1"/>
</dbReference>
<evidence type="ECO:0000256" key="9">
    <source>
        <dbReference type="ARBA" id="ARBA00022679"/>
    </source>
</evidence>
<comment type="caution">
    <text evidence="30">The sequence shown here is derived from an EMBL/GenBank/DDBJ whole genome shotgun (WGS) entry which is preliminary data.</text>
</comment>
<keyword evidence="16" id="KW-0443">Lipid metabolism</keyword>
<dbReference type="InterPro" id="IPR014030">
    <property type="entry name" value="Ketoacyl_synth_N"/>
</dbReference>
<feature type="compositionally biased region" description="Low complexity" evidence="27">
    <location>
        <begin position="1631"/>
        <end position="1653"/>
    </location>
</feature>
<feature type="modified residue" description="O-(pantetheine 4'-phosphoryl)serine" evidence="26">
    <location>
        <position position="194"/>
    </location>
</feature>
<dbReference type="PROSITE" id="PS00606">
    <property type="entry name" value="KS3_1"/>
    <property type="match status" value="1"/>
</dbReference>
<evidence type="ECO:0000256" key="6">
    <source>
        <dbReference type="ARBA" id="ARBA00022450"/>
    </source>
</evidence>
<comment type="subunit">
    <text evidence="22">Fatty acid synthase is composed of alpha and beta subunits.</text>
</comment>
<evidence type="ECO:0000256" key="12">
    <source>
        <dbReference type="ARBA" id="ARBA00022842"/>
    </source>
</evidence>
<dbReference type="InterPro" id="IPR016039">
    <property type="entry name" value="Thiolase-like"/>
</dbReference>
<evidence type="ECO:0000256" key="13">
    <source>
        <dbReference type="ARBA" id="ARBA00022857"/>
    </source>
</evidence>
<gene>
    <name evidence="30" type="ORF">ATNIH1004_006818</name>
</gene>
<evidence type="ECO:0000256" key="22">
    <source>
        <dbReference type="ARBA" id="ARBA00065422"/>
    </source>
</evidence>
<keyword evidence="8" id="KW-0597">Phosphoprotein</keyword>
<feature type="domain" description="Carrier" evidence="28">
    <location>
        <begin position="156"/>
        <end position="234"/>
    </location>
</feature>
<dbReference type="InterPro" id="IPR014031">
    <property type="entry name" value="Ketoacyl_synth_C"/>
</dbReference>
<dbReference type="GO" id="GO:0004316">
    <property type="term" value="F:3-oxoacyl-[acyl-carrier-protein] reductase (NADPH) activity"/>
    <property type="evidence" value="ECO:0007669"/>
    <property type="project" value="UniProtKB-EC"/>
</dbReference>
<keyword evidence="10 25" id="KW-0479">Metal-binding</keyword>
<feature type="binding site" evidence="25">
    <location>
        <position position="1692"/>
    </location>
    <ligand>
        <name>Mg(2+)</name>
        <dbReference type="ChEBI" id="CHEBI:18420"/>
    </ligand>
</feature>
<feature type="domain" description="Ketosynthase family 3 (KS3)" evidence="29">
    <location>
        <begin position="1030"/>
        <end position="1560"/>
    </location>
</feature>
<evidence type="ECO:0000256" key="7">
    <source>
        <dbReference type="ARBA" id="ARBA00022516"/>
    </source>
</evidence>
<dbReference type="InterPro" id="IPR047224">
    <property type="entry name" value="FAS_alpha_su_C"/>
</dbReference>
<dbReference type="InterPro" id="IPR016035">
    <property type="entry name" value="Acyl_Trfase/lysoPLipase"/>
</dbReference>
<feature type="region of interest" description="Disordered" evidence="27">
    <location>
        <begin position="1627"/>
        <end position="1667"/>
    </location>
</feature>
<keyword evidence="6 23" id="KW-0596">Phosphopantetheine</keyword>
<dbReference type="VEuPathDB" id="FungiDB:EYZ11_000403"/>
<evidence type="ECO:0000256" key="8">
    <source>
        <dbReference type="ARBA" id="ARBA00022553"/>
    </source>
</evidence>
<dbReference type="PROSITE" id="PS50075">
    <property type="entry name" value="CARRIER"/>
    <property type="match status" value="1"/>
</dbReference>
<evidence type="ECO:0000256" key="25">
    <source>
        <dbReference type="PIRSR" id="PIRSR000454-3"/>
    </source>
</evidence>
<dbReference type="VEuPathDB" id="FungiDB:EYZ11_000415"/>
<dbReference type="GO" id="GO:0044550">
    <property type="term" value="P:secondary metabolite biosynthetic process"/>
    <property type="evidence" value="ECO:0007669"/>
    <property type="project" value="UniProtKB-ARBA"/>
</dbReference>
<dbReference type="InterPro" id="IPR009081">
    <property type="entry name" value="PP-bd_ACP"/>
</dbReference>
<dbReference type="SMART" id="SM00825">
    <property type="entry name" value="PKS_KS"/>
    <property type="match status" value="1"/>
</dbReference>
<dbReference type="Pfam" id="PF18314">
    <property type="entry name" value="FAS_I_H"/>
    <property type="match status" value="1"/>
</dbReference>
<dbReference type="SUPFAM" id="SSF52151">
    <property type="entry name" value="FabD/lysophospholipase-like"/>
    <property type="match status" value="1"/>
</dbReference>
<dbReference type="PROSITE" id="PS52004">
    <property type="entry name" value="KS3_2"/>
    <property type="match status" value="1"/>
</dbReference>
<dbReference type="GO" id="GO:0005835">
    <property type="term" value="C:fatty acid synthase complex"/>
    <property type="evidence" value="ECO:0007669"/>
    <property type="project" value="InterPro"/>
</dbReference>
<evidence type="ECO:0000256" key="10">
    <source>
        <dbReference type="ARBA" id="ARBA00022723"/>
    </source>
</evidence>
<dbReference type="HAMAP" id="MF_00101">
    <property type="entry name" value="AcpS"/>
    <property type="match status" value="1"/>
</dbReference>
<dbReference type="InterPro" id="IPR018201">
    <property type="entry name" value="Ketoacyl_synth_AS"/>
</dbReference>
<evidence type="ECO:0000256" key="23">
    <source>
        <dbReference type="PIRNR" id="PIRNR000454"/>
    </source>
</evidence>
<evidence type="ECO:0000256" key="4">
    <source>
        <dbReference type="ARBA" id="ARBA00013191"/>
    </source>
</evidence>
<dbReference type="NCBIfam" id="TIGR00556">
    <property type="entry name" value="pantethn_trn"/>
    <property type="match status" value="1"/>
</dbReference>
<dbReference type="InterPro" id="IPR002582">
    <property type="entry name" value="ACPS"/>
</dbReference>
<feature type="binding site" evidence="25">
    <location>
        <position position="1791"/>
    </location>
    <ligand>
        <name>Mg(2+)</name>
        <dbReference type="ChEBI" id="CHEBI:18420"/>
    </ligand>
</feature>
<dbReference type="InterPro" id="IPR004568">
    <property type="entry name" value="Ppantetheine-prot_Trfase_dom"/>
</dbReference>
<dbReference type="GeneID" id="54329520"/>
<dbReference type="GO" id="GO:0004315">
    <property type="term" value="F:3-oxoacyl-[acyl-carrier-protein] synthase activity"/>
    <property type="evidence" value="ECO:0007669"/>
    <property type="project" value="UniProtKB-EC"/>
</dbReference>
<evidence type="ECO:0000256" key="2">
    <source>
        <dbReference type="ARBA" id="ARBA00012878"/>
    </source>
</evidence>
<reference evidence="30 31" key="1">
    <citation type="submission" date="2019-08" db="EMBL/GenBank/DDBJ databases">
        <title>The genome sequence of a newly discovered highly antifungal drug resistant Aspergillus species, Aspergillus tanneri NIH 1004.</title>
        <authorList>
            <person name="Mounaud S."/>
            <person name="Singh I."/>
            <person name="Joardar V."/>
            <person name="Pakala S."/>
            <person name="Pakala S."/>
            <person name="Venepally P."/>
            <person name="Chung J.K."/>
            <person name="Losada L."/>
            <person name="Nierman W.C."/>
        </authorList>
    </citation>
    <scope>NUCLEOTIDE SEQUENCE [LARGE SCALE GENOMIC DNA]</scope>
    <source>
        <strain evidence="30 31">NIH1004</strain>
    </source>
</reference>
<dbReference type="Pfam" id="PF01648">
    <property type="entry name" value="ACPS"/>
    <property type="match status" value="1"/>
</dbReference>
<feature type="active site" description="For beta-ketoacyl synthase activity" evidence="24">
    <location>
        <position position="1217"/>
    </location>
</feature>
<evidence type="ECO:0000256" key="24">
    <source>
        <dbReference type="PIRSR" id="PIRSR000454-1"/>
    </source>
</evidence>
<dbReference type="EC" id="2.3.1.86" evidence="2"/>
<dbReference type="InterPro" id="IPR036291">
    <property type="entry name" value="NAD(P)-bd_dom_sf"/>
</dbReference>
<evidence type="ECO:0000256" key="27">
    <source>
        <dbReference type="SAM" id="MobiDB-lite"/>
    </source>
</evidence>
<protein>
    <recommendedName>
        <fullName evidence="5">Fatty acid synthase subunit alpha</fullName>
        <ecNumber evidence="3">1.1.1.100</ecNumber>
        <ecNumber evidence="4">2.3.1.41</ecNumber>
        <ecNumber evidence="2">2.3.1.86</ecNumber>
    </recommendedName>
</protein>
<dbReference type="Pfam" id="PF02801">
    <property type="entry name" value="Ketoacyl-synt_C"/>
    <property type="match status" value="1"/>
</dbReference>
<feature type="binding site" evidence="25">
    <location>
        <position position="1790"/>
    </location>
    <ligand>
        <name>Mg(2+)</name>
        <dbReference type="ChEBI" id="CHEBI:18420"/>
    </ligand>
</feature>
<proteinExistence type="inferred from homology"/>
<dbReference type="InterPro" id="IPR037143">
    <property type="entry name" value="4-PPantetheinyl_Trfase_dom_sf"/>
</dbReference>
<dbReference type="OrthoDB" id="4251012at2759"/>
<evidence type="ECO:0000256" key="11">
    <source>
        <dbReference type="ARBA" id="ARBA00022832"/>
    </source>
</evidence>
<dbReference type="GO" id="GO:0004312">
    <property type="term" value="F:fatty acid synthase activity"/>
    <property type="evidence" value="ECO:0007669"/>
    <property type="project" value="InterPro"/>
</dbReference>
<dbReference type="SUPFAM" id="SSF53901">
    <property type="entry name" value="Thiolase-like"/>
    <property type="match status" value="2"/>
</dbReference>
<evidence type="ECO:0000313" key="30">
    <source>
        <dbReference type="EMBL" id="KAA8645399.1"/>
    </source>
</evidence>
<evidence type="ECO:0000313" key="31">
    <source>
        <dbReference type="Proteomes" id="UP000324241"/>
    </source>
</evidence>
<dbReference type="InterPro" id="IPR041550">
    <property type="entry name" value="FASI_helical"/>
</dbReference>
<feature type="binding site" evidence="25">
    <location>
        <position position="1691"/>
    </location>
    <ligand>
        <name>Mg(2+)</name>
        <dbReference type="ChEBI" id="CHEBI:18420"/>
    </ligand>
</feature>
<keyword evidence="7" id="KW-0444">Lipid biosynthesis</keyword>
<comment type="similarity">
    <text evidence="1 23">Belongs to the thiolase-like superfamily. Fungal fatty acid synthetase subunit alpha family.</text>
</comment>
<comment type="catalytic activity">
    <reaction evidence="20">
        <text>a (3R)-hydroxyacyl-[ACP] + NADP(+) = a 3-oxoacyl-[ACP] + NADPH + H(+)</text>
        <dbReference type="Rhea" id="RHEA:17397"/>
        <dbReference type="Rhea" id="RHEA-COMP:9916"/>
        <dbReference type="Rhea" id="RHEA-COMP:9945"/>
        <dbReference type="ChEBI" id="CHEBI:15378"/>
        <dbReference type="ChEBI" id="CHEBI:57783"/>
        <dbReference type="ChEBI" id="CHEBI:58349"/>
        <dbReference type="ChEBI" id="CHEBI:78776"/>
        <dbReference type="ChEBI" id="CHEBI:78827"/>
        <dbReference type="EC" id="1.1.1.100"/>
    </reaction>
</comment>
<dbReference type="PANTHER" id="PTHR10982">
    <property type="entry name" value="MALONYL COA-ACYL CARRIER PROTEIN TRANSACYLASE"/>
    <property type="match status" value="1"/>
</dbReference>
<dbReference type="Gene3D" id="3.30.70.2490">
    <property type="match status" value="1"/>
</dbReference>
<keyword evidence="11" id="KW-0276">Fatty acid metabolism</keyword>
<evidence type="ECO:0000256" key="26">
    <source>
        <dbReference type="PIRSR" id="PIRSR000454-4"/>
    </source>
</evidence>
<evidence type="ECO:0000256" key="1">
    <source>
        <dbReference type="ARBA" id="ARBA00007485"/>
    </source>
</evidence>
<dbReference type="PIRSF" id="PIRSF000454">
    <property type="entry name" value="FAS_yeast_alpha"/>
    <property type="match status" value="1"/>
</dbReference>
<dbReference type="SUPFAM" id="SSF51735">
    <property type="entry name" value="NAD(P)-binding Rossmann-fold domains"/>
    <property type="match status" value="1"/>
</dbReference>
<evidence type="ECO:0000259" key="28">
    <source>
        <dbReference type="PROSITE" id="PS50075"/>
    </source>
</evidence>
<feature type="binding site" evidence="25">
    <location>
        <position position="1693"/>
    </location>
    <ligand>
        <name>Mg(2+)</name>
        <dbReference type="ChEBI" id="CHEBI:18420"/>
    </ligand>
</feature>
<keyword evidence="12 25" id="KW-0460">Magnesium</keyword>
<evidence type="ECO:0000256" key="3">
    <source>
        <dbReference type="ARBA" id="ARBA00012948"/>
    </source>
</evidence>